<dbReference type="Pfam" id="PF12654">
    <property type="entry name" value="DUF3786"/>
    <property type="match status" value="1"/>
</dbReference>
<evidence type="ECO:0000313" key="3">
    <source>
        <dbReference type="Proteomes" id="UP000663499"/>
    </source>
</evidence>
<keyword evidence="3" id="KW-1185">Reference proteome</keyword>
<proteinExistence type="predicted"/>
<feature type="domain" description="DUF3786" evidence="1">
    <location>
        <begin position="23"/>
        <end position="189"/>
    </location>
</feature>
<reference evidence="2" key="1">
    <citation type="submission" date="2021-03" db="EMBL/GenBank/DDBJ databases">
        <title>Alkalibacter marinus sp. nov., isolated from tidal flat sediment.</title>
        <authorList>
            <person name="Namirimu T."/>
            <person name="Yang J.-A."/>
            <person name="Yang S.-H."/>
            <person name="Kim Y.-J."/>
            <person name="Kwon K.K."/>
        </authorList>
    </citation>
    <scope>NUCLEOTIDE SEQUENCE</scope>
    <source>
        <strain evidence="2">ES005</strain>
    </source>
</reference>
<dbReference type="RefSeq" id="WP_207299276.1">
    <property type="nucleotide sequence ID" value="NZ_CP071444.1"/>
</dbReference>
<accession>A0A974XDP9</accession>
<evidence type="ECO:0000259" key="1">
    <source>
        <dbReference type="Pfam" id="PF12654"/>
    </source>
</evidence>
<evidence type="ECO:0000313" key="2">
    <source>
        <dbReference type="EMBL" id="QSX07934.1"/>
    </source>
</evidence>
<dbReference type="Proteomes" id="UP000663499">
    <property type="component" value="Chromosome"/>
</dbReference>
<sequence>MKDDRQGRIPYEHAKALYQKQQPEEIQQRINIPFNEEAGVFTFRLLGEDHGLSWPEGVLTNSRSEVVTSYVIGILVLRYFALGSFATPTGRKVTYKDIPDGSIYYPNFKKRTIDRLAKTFDRDPNLLDQDGKDPGLGDRSLEVELIDHVPVTYVCWEGDDEFAASANILFDESIKHYFNAEDLAVLPDLGIVWLEEKGNLPLDLGMYGG</sequence>
<dbReference type="EMBL" id="CP071444">
    <property type="protein sequence ID" value="QSX07934.1"/>
    <property type="molecule type" value="Genomic_DNA"/>
</dbReference>
<dbReference type="InterPro" id="IPR024264">
    <property type="entry name" value="DUF3786"/>
</dbReference>
<protein>
    <submittedName>
        <fullName evidence="2">DUF3786 domain-containing protein</fullName>
    </submittedName>
</protein>
<dbReference type="KEGG" id="alka:J0B03_08975"/>
<dbReference type="AlphaFoldDB" id="A0A974XDP9"/>
<organism evidence="2 3">
    <name type="scientific">Alkalibacter rhizosphaerae</name>
    <dbReference type="NCBI Taxonomy" id="2815577"/>
    <lineage>
        <taxon>Bacteria</taxon>
        <taxon>Bacillati</taxon>
        <taxon>Bacillota</taxon>
        <taxon>Clostridia</taxon>
        <taxon>Eubacteriales</taxon>
        <taxon>Eubacteriaceae</taxon>
        <taxon>Alkalibacter</taxon>
    </lineage>
</organism>
<name>A0A974XDP9_9FIRM</name>
<gene>
    <name evidence="2" type="ORF">J0B03_08975</name>
</gene>